<dbReference type="AlphaFoldDB" id="A0A6J4V3J8"/>
<proteinExistence type="predicted"/>
<accession>A0A6J4V3J8</accession>
<name>A0A6J4V3J8_9CYAN</name>
<protein>
    <submittedName>
        <fullName evidence="1">Uncharacterized protein</fullName>
    </submittedName>
</protein>
<evidence type="ECO:0000313" key="1">
    <source>
        <dbReference type="EMBL" id="CAA9567986.1"/>
    </source>
</evidence>
<sequence>WRLRYTLLTSWTGMGLKCYWSRLLVYFPGCSASGLTMPIEGEQYALCQERSWH</sequence>
<dbReference type="EMBL" id="CADCWO010000073">
    <property type="protein sequence ID" value="CAA9567986.1"/>
    <property type="molecule type" value="Genomic_DNA"/>
</dbReference>
<gene>
    <name evidence="1" type="ORF">AVDCRST_MAG81-1268</name>
</gene>
<organism evidence="1">
    <name type="scientific">uncultured Synechococcales cyanobacterium</name>
    <dbReference type="NCBI Taxonomy" id="1936017"/>
    <lineage>
        <taxon>Bacteria</taxon>
        <taxon>Bacillati</taxon>
        <taxon>Cyanobacteriota</taxon>
        <taxon>Cyanophyceae</taxon>
        <taxon>Synechococcales</taxon>
        <taxon>environmental samples</taxon>
    </lineage>
</organism>
<reference evidence="1" key="1">
    <citation type="submission" date="2020-02" db="EMBL/GenBank/DDBJ databases">
        <authorList>
            <person name="Meier V. D."/>
        </authorList>
    </citation>
    <scope>NUCLEOTIDE SEQUENCE</scope>
    <source>
        <strain evidence="1">AVDCRST_MAG81</strain>
    </source>
</reference>
<feature type="non-terminal residue" evidence="1">
    <location>
        <position position="1"/>
    </location>
</feature>
<feature type="non-terminal residue" evidence="1">
    <location>
        <position position="53"/>
    </location>
</feature>